<dbReference type="Pfam" id="PF01636">
    <property type="entry name" value="APH"/>
    <property type="match status" value="1"/>
</dbReference>
<accession>A0A7W5AUZ6</accession>
<proteinExistence type="predicted"/>
<keyword evidence="3" id="KW-1185">Reference proteome</keyword>
<sequence length="286" mass="32316">MNDPRMGSRIGEGGCSEVYAWEDDKRIIKVAKPNTSYEALRFEYTNTKAAWDHGLPAPKPYEMTTIEGRHGLVMERIDGETIMGRFTRQLIECADAGSHLEDRFALVATAPVLHNIHREASDIQLPAQRPIIRDAILRAPYLTINEKSKLMAMLDSLPAKRRICHGDPNPNNIIMADDGRVTMIDWMNATIGNPEADLAEFILMVRYAVLPKSFPRAAAAYFDHIRENLIDLFMDTYARLSGINYADVEPWLVPLAARKLIADGISEDEKKLLVREIRRNLKDIAS</sequence>
<dbReference type="SUPFAM" id="SSF56112">
    <property type="entry name" value="Protein kinase-like (PK-like)"/>
    <property type="match status" value="1"/>
</dbReference>
<dbReference type="EMBL" id="JACHXK010000001">
    <property type="protein sequence ID" value="MBB3108666.1"/>
    <property type="molecule type" value="Genomic_DNA"/>
</dbReference>
<organism evidence="2 3">
    <name type="scientific">Paenibacillus phyllosphaerae</name>
    <dbReference type="NCBI Taxonomy" id="274593"/>
    <lineage>
        <taxon>Bacteria</taxon>
        <taxon>Bacillati</taxon>
        <taxon>Bacillota</taxon>
        <taxon>Bacilli</taxon>
        <taxon>Bacillales</taxon>
        <taxon>Paenibacillaceae</taxon>
        <taxon>Paenibacillus</taxon>
    </lineage>
</organism>
<dbReference type="AlphaFoldDB" id="A0A7W5AUZ6"/>
<dbReference type="InterPro" id="IPR051678">
    <property type="entry name" value="AGP_Transferase"/>
</dbReference>
<name>A0A7W5AUZ6_9BACL</name>
<gene>
    <name evidence="2" type="ORF">FHS18_000694</name>
</gene>
<comment type="caution">
    <text evidence="2">The sequence shown here is derived from an EMBL/GenBank/DDBJ whole genome shotgun (WGS) entry which is preliminary data.</text>
</comment>
<protein>
    <submittedName>
        <fullName evidence="2">Uncharacterized protein (TIGR02172 family)</fullName>
    </submittedName>
</protein>
<dbReference type="InterPro" id="IPR011009">
    <property type="entry name" value="Kinase-like_dom_sf"/>
</dbReference>
<evidence type="ECO:0000313" key="2">
    <source>
        <dbReference type="EMBL" id="MBB3108666.1"/>
    </source>
</evidence>
<evidence type="ECO:0000259" key="1">
    <source>
        <dbReference type="Pfam" id="PF01636"/>
    </source>
</evidence>
<dbReference type="RefSeq" id="WP_183596962.1">
    <property type="nucleotide sequence ID" value="NZ_JACHXK010000001.1"/>
</dbReference>
<dbReference type="PANTHER" id="PTHR21310">
    <property type="entry name" value="AMINOGLYCOSIDE PHOSPHOTRANSFERASE-RELATED-RELATED"/>
    <property type="match status" value="1"/>
</dbReference>
<dbReference type="PANTHER" id="PTHR21310:SF40">
    <property type="entry name" value="AMINOGLYCOSIDE PHOSPHOTRANSFERASE DOMAIN-CONTAINING PROTEIN-RELATED"/>
    <property type="match status" value="1"/>
</dbReference>
<evidence type="ECO:0000313" key="3">
    <source>
        <dbReference type="Proteomes" id="UP000570361"/>
    </source>
</evidence>
<reference evidence="2 3" key="1">
    <citation type="submission" date="2020-08" db="EMBL/GenBank/DDBJ databases">
        <title>Genomic Encyclopedia of Type Strains, Phase III (KMG-III): the genomes of soil and plant-associated and newly described type strains.</title>
        <authorList>
            <person name="Whitman W."/>
        </authorList>
    </citation>
    <scope>NUCLEOTIDE SEQUENCE [LARGE SCALE GENOMIC DNA]</scope>
    <source>
        <strain evidence="2 3">CECT 5862</strain>
    </source>
</reference>
<feature type="domain" description="Aminoglycoside phosphotransferase" evidence="1">
    <location>
        <begin position="14"/>
        <end position="222"/>
    </location>
</feature>
<dbReference type="InterPro" id="IPR002575">
    <property type="entry name" value="Aminoglycoside_PTrfase"/>
</dbReference>
<dbReference type="Gene3D" id="3.90.1200.10">
    <property type="match status" value="1"/>
</dbReference>
<dbReference type="Proteomes" id="UP000570361">
    <property type="component" value="Unassembled WGS sequence"/>
</dbReference>